<proteinExistence type="predicted"/>
<feature type="region of interest" description="Disordered" evidence="1">
    <location>
        <begin position="29"/>
        <end position="165"/>
    </location>
</feature>
<evidence type="ECO:0000256" key="1">
    <source>
        <dbReference type="SAM" id="MobiDB-lite"/>
    </source>
</evidence>
<evidence type="ECO:0000313" key="3">
    <source>
        <dbReference type="Proteomes" id="UP000830401"/>
    </source>
</evidence>
<dbReference type="RefSeq" id="WP_245118295.1">
    <property type="nucleotide sequence ID" value="NZ_CP095061.1"/>
</dbReference>
<feature type="compositionally biased region" description="Basic and acidic residues" evidence="1">
    <location>
        <begin position="116"/>
        <end position="135"/>
    </location>
</feature>
<reference evidence="2" key="1">
    <citation type="submission" date="2022-04" db="EMBL/GenBank/DDBJ databases">
        <title>Hymenobacter sp. isolated from the air.</title>
        <authorList>
            <person name="Won M."/>
            <person name="Lee C.-M."/>
            <person name="Woen H.-Y."/>
            <person name="Kwon S.-W."/>
        </authorList>
    </citation>
    <scope>NUCLEOTIDE SEQUENCE</scope>
    <source>
        <strain evidence="2">5420S-77</strain>
    </source>
</reference>
<organism evidence="2 3">
    <name type="scientific">Hymenobacter volaticus</name>
    <dbReference type="NCBI Taxonomy" id="2932254"/>
    <lineage>
        <taxon>Bacteria</taxon>
        <taxon>Pseudomonadati</taxon>
        <taxon>Bacteroidota</taxon>
        <taxon>Cytophagia</taxon>
        <taxon>Cytophagales</taxon>
        <taxon>Hymenobacteraceae</taxon>
        <taxon>Hymenobacter</taxon>
    </lineage>
</organism>
<protein>
    <submittedName>
        <fullName evidence="2">Uncharacterized protein</fullName>
    </submittedName>
</protein>
<name>A0ABY4G105_9BACT</name>
<gene>
    <name evidence="2" type="ORF">MUN86_12755</name>
</gene>
<evidence type="ECO:0000313" key="2">
    <source>
        <dbReference type="EMBL" id="UOQ64460.1"/>
    </source>
</evidence>
<dbReference type="EMBL" id="CP095061">
    <property type="protein sequence ID" value="UOQ64460.1"/>
    <property type="molecule type" value="Genomic_DNA"/>
</dbReference>
<feature type="compositionally biased region" description="Polar residues" evidence="1">
    <location>
        <begin position="65"/>
        <end position="74"/>
    </location>
</feature>
<feature type="compositionally biased region" description="Basic and acidic residues" evidence="1">
    <location>
        <begin position="29"/>
        <end position="45"/>
    </location>
</feature>
<feature type="compositionally biased region" description="Polar residues" evidence="1">
    <location>
        <begin position="143"/>
        <end position="156"/>
    </location>
</feature>
<dbReference type="Proteomes" id="UP000830401">
    <property type="component" value="Chromosome"/>
</dbReference>
<keyword evidence="3" id="KW-1185">Reference proteome</keyword>
<accession>A0ABY4G105</accession>
<sequence length="195" mass="22180">MEKLQTLLWIVLGLGIFIWRMVQKARAITERERRERKFSRPDSTGKPRPVTALPATSFEEMLRQMQEQNRTGNPATVPAPPVSKPATQTTPAGRALPRETAPAPRSLEQTTVAPKSLERSREARSLEAPKHEARRAAALPRATTQHGQEDYWSQNQVRRREETRLQAQSSIADRLRNPADLRAAFVLSEILKRKF</sequence>